<feature type="non-terminal residue" evidence="1">
    <location>
        <position position="348"/>
    </location>
</feature>
<reference evidence="1 2" key="1">
    <citation type="submission" date="2021-12" db="EMBL/GenBank/DDBJ databases">
        <title>High titer production of polyol ester of fatty acids by Rhodotorula paludigena BS15 towards product separation-free biomass refinery.</title>
        <authorList>
            <person name="Mano J."/>
            <person name="Ono H."/>
            <person name="Tanaka T."/>
            <person name="Naito K."/>
            <person name="Sushida H."/>
            <person name="Ike M."/>
            <person name="Tokuyasu K."/>
            <person name="Kitaoka M."/>
        </authorList>
    </citation>
    <scope>NUCLEOTIDE SEQUENCE [LARGE SCALE GENOMIC DNA]</scope>
    <source>
        <strain evidence="1 2">BS15</strain>
    </source>
</reference>
<dbReference type="Proteomes" id="UP001342314">
    <property type="component" value="Unassembled WGS sequence"/>
</dbReference>
<evidence type="ECO:0000313" key="1">
    <source>
        <dbReference type="EMBL" id="GJN87657.1"/>
    </source>
</evidence>
<dbReference type="EMBL" id="BQKY01000001">
    <property type="protein sequence ID" value="GJN87657.1"/>
    <property type="molecule type" value="Genomic_DNA"/>
</dbReference>
<organism evidence="1 2">
    <name type="scientific">Rhodotorula paludigena</name>
    <dbReference type="NCBI Taxonomy" id="86838"/>
    <lineage>
        <taxon>Eukaryota</taxon>
        <taxon>Fungi</taxon>
        <taxon>Dikarya</taxon>
        <taxon>Basidiomycota</taxon>
        <taxon>Pucciniomycotina</taxon>
        <taxon>Microbotryomycetes</taxon>
        <taxon>Sporidiobolales</taxon>
        <taxon>Sporidiobolaceae</taxon>
        <taxon>Rhodotorula</taxon>
    </lineage>
</organism>
<name>A0AAV5GE98_9BASI</name>
<accession>A0AAV5GE98</accession>
<protein>
    <submittedName>
        <fullName evidence="1">Uncharacterized protein</fullName>
    </submittedName>
</protein>
<dbReference type="AlphaFoldDB" id="A0AAV5GE98"/>
<gene>
    <name evidence="1" type="ORF">Rhopal_000612-T1</name>
</gene>
<proteinExistence type="predicted"/>
<keyword evidence="2" id="KW-1185">Reference proteome</keyword>
<sequence length="348" mass="38032">MASLVRASAGARNNMTNGATSAGYLLCQLTAGTQIVLDHEIMLVGAYDSNVGGFGGILDGARHLRVFLPVSPDAREHPRPVHGCTFVAVPLTGSVYIPSSPESGKLPELWLPQTGLESAVFWTKPQLDPEALQWTMCVFAHRPCPRRARAEAREAYFTWLQDRLTLWSHLVRRPASLILPSLSGSSAACTDPQDVLSIDVAFDRRGRAAAAFHLLVHVQAAIDDTTVGRKFDYPVDAHKKMRAVSKYMDVLIGKKHPQGVYRPEPEADANSYCLFLNCSWEAAVPKIRADPEAPVLVVDENGWVFGSNGGRLKFDRSGLDVTAAVDSVPTLYDAIWKCMPSLEYGFGL</sequence>
<comment type="caution">
    <text evidence="1">The sequence shown here is derived from an EMBL/GenBank/DDBJ whole genome shotgun (WGS) entry which is preliminary data.</text>
</comment>
<evidence type="ECO:0000313" key="2">
    <source>
        <dbReference type="Proteomes" id="UP001342314"/>
    </source>
</evidence>